<reference evidence="2" key="1">
    <citation type="submission" date="2022-09" db="EMBL/GenBank/DDBJ databases">
        <title>Fusarium specimens isolated from Avocado Roots.</title>
        <authorList>
            <person name="Stajich J."/>
            <person name="Roper C."/>
            <person name="Heimlech-Rivalta G."/>
        </authorList>
    </citation>
    <scope>NUCLEOTIDE SEQUENCE</scope>
    <source>
        <strain evidence="2">A02</strain>
    </source>
</reference>
<evidence type="ECO:0000313" key="2">
    <source>
        <dbReference type="EMBL" id="KAJ4187930.1"/>
    </source>
</evidence>
<feature type="domain" description="DUF3669" evidence="1">
    <location>
        <begin position="83"/>
        <end position="145"/>
    </location>
</feature>
<dbReference type="PANTHER" id="PTHR40780:SF2">
    <property type="entry name" value="DUF3669 DOMAIN-CONTAINING PROTEIN"/>
    <property type="match status" value="1"/>
</dbReference>
<protein>
    <recommendedName>
        <fullName evidence="1">DUF3669 domain-containing protein</fullName>
    </recommendedName>
</protein>
<evidence type="ECO:0000313" key="3">
    <source>
        <dbReference type="Proteomes" id="UP001152087"/>
    </source>
</evidence>
<proteinExistence type="predicted"/>
<comment type="caution">
    <text evidence="2">The sequence shown here is derived from an EMBL/GenBank/DDBJ whole genome shotgun (WGS) entry which is preliminary data.</text>
</comment>
<sequence>MHLNHVIELDLGVEEIASGMATALAVMHWGAKTDARDVEFALGSVTEPLPSMSAAQIAALPPNTWTGPPSDDLEDFHHRKTVLWLLDFNQVRTITMDAEGIATAVEAFGINDPYYPRPLQESTVAQGLWDQFVKVYLETAGRVLAGEPEETRDLPNQFIQGVVTMEKKKQEKKKVTEA</sequence>
<dbReference type="EMBL" id="JAOQAV010000016">
    <property type="protein sequence ID" value="KAJ4187930.1"/>
    <property type="molecule type" value="Genomic_DNA"/>
</dbReference>
<keyword evidence="3" id="KW-1185">Reference proteome</keyword>
<evidence type="ECO:0000259" key="1">
    <source>
        <dbReference type="Pfam" id="PF12417"/>
    </source>
</evidence>
<dbReference type="PANTHER" id="PTHR40780">
    <property type="entry name" value="DUF3669 DOMAIN-CONTAINING PROTEIN"/>
    <property type="match status" value="1"/>
</dbReference>
<dbReference type="InterPro" id="IPR022137">
    <property type="entry name" value="Znf_prot_DUF3669"/>
</dbReference>
<name>A0A9W8V109_9HYPO</name>
<accession>A0A9W8V109</accession>
<organism evidence="2 3">
    <name type="scientific">Fusarium falciforme</name>
    <dbReference type="NCBI Taxonomy" id="195108"/>
    <lineage>
        <taxon>Eukaryota</taxon>
        <taxon>Fungi</taxon>
        <taxon>Dikarya</taxon>
        <taxon>Ascomycota</taxon>
        <taxon>Pezizomycotina</taxon>
        <taxon>Sordariomycetes</taxon>
        <taxon>Hypocreomycetidae</taxon>
        <taxon>Hypocreales</taxon>
        <taxon>Nectriaceae</taxon>
        <taxon>Fusarium</taxon>
        <taxon>Fusarium solani species complex</taxon>
    </lineage>
</organism>
<dbReference type="Proteomes" id="UP001152087">
    <property type="component" value="Unassembled WGS sequence"/>
</dbReference>
<gene>
    <name evidence="2" type="ORF">NW755_006727</name>
</gene>
<dbReference type="Pfam" id="PF12417">
    <property type="entry name" value="DUF3669"/>
    <property type="match status" value="1"/>
</dbReference>
<dbReference type="AlphaFoldDB" id="A0A9W8V109"/>